<proteinExistence type="predicted"/>
<sequence length="39" mass="4483">MDTHNGDPEFQMTGISGSCWSWNFCNASLVQLIFTYYSM</sequence>
<gene>
    <name evidence="1" type="ORF">DCAR_0520690</name>
</gene>
<protein>
    <submittedName>
        <fullName evidence="1">Uncharacterized protein</fullName>
    </submittedName>
</protein>
<evidence type="ECO:0000313" key="2">
    <source>
        <dbReference type="Proteomes" id="UP000077755"/>
    </source>
</evidence>
<dbReference type="EMBL" id="CP093347">
    <property type="protein sequence ID" value="WOH01308.1"/>
    <property type="molecule type" value="Genomic_DNA"/>
</dbReference>
<reference evidence="1" key="1">
    <citation type="journal article" date="2016" name="Nat. Genet.">
        <title>A high-quality carrot genome assembly provides new insights into carotenoid accumulation and asterid genome evolution.</title>
        <authorList>
            <person name="Iorizzo M."/>
            <person name="Ellison S."/>
            <person name="Senalik D."/>
            <person name="Zeng P."/>
            <person name="Satapoomin P."/>
            <person name="Huang J."/>
            <person name="Bowman M."/>
            <person name="Iovene M."/>
            <person name="Sanseverino W."/>
            <person name="Cavagnaro P."/>
            <person name="Yildiz M."/>
            <person name="Macko-Podgorni A."/>
            <person name="Moranska E."/>
            <person name="Grzebelus E."/>
            <person name="Grzebelus D."/>
            <person name="Ashrafi H."/>
            <person name="Zheng Z."/>
            <person name="Cheng S."/>
            <person name="Spooner D."/>
            <person name="Van Deynze A."/>
            <person name="Simon P."/>
        </authorList>
    </citation>
    <scope>NUCLEOTIDE SEQUENCE</scope>
    <source>
        <tissue evidence="1">Leaf</tissue>
    </source>
</reference>
<accession>A0AAF0X493</accession>
<name>A0AAF0X493_DAUCS</name>
<dbReference type="Proteomes" id="UP000077755">
    <property type="component" value="Chromosome 5"/>
</dbReference>
<keyword evidence="2" id="KW-1185">Reference proteome</keyword>
<evidence type="ECO:0000313" key="1">
    <source>
        <dbReference type="EMBL" id="WOH01308.1"/>
    </source>
</evidence>
<dbReference type="AlphaFoldDB" id="A0AAF0X493"/>
<reference evidence="1" key="2">
    <citation type="submission" date="2022-03" db="EMBL/GenBank/DDBJ databases">
        <title>Draft title - Genomic analysis of global carrot germplasm unveils the trajectory of domestication and the origin of high carotenoid orange carrot.</title>
        <authorList>
            <person name="Iorizzo M."/>
            <person name="Ellison S."/>
            <person name="Senalik D."/>
            <person name="Macko-Podgorni A."/>
            <person name="Grzebelus D."/>
            <person name="Bostan H."/>
            <person name="Rolling W."/>
            <person name="Curaba J."/>
            <person name="Simon P."/>
        </authorList>
    </citation>
    <scope>NUCLEOTIDE SEQUENCE</scope>
    <source>
        <tissue evidence="1">Leaf</tissue>
    </source>
</reference>
<organism evidence="1 2">
    <name type="scientific">Daucus carota subsp. sativus</name>
    <name type="common">Carrot</name>
    <dbReference type="NCBI Taxonomy" id="79200"/>
    <lineage>
        <taxon>Eukaryota</taxon>
        <taxon>Viridiplantae</taxon>
        <taxon>Streptophyta</taxon>
        <taxon>Embryophyta</taxon>
        <taxon>Tracheophyta</taxon>
        <taxon>Spermatophyta</taxon>
        <taxon>Magnoliopsida</taxon>
        <taxon>eudicotyledons</taxon>
        <taxon>Gunneridae</taxon>
        <taxon>Pentapetalae</taxon>
        <taxon>asterids</taxon>
        <taxon>campanulids</taxon>
        <taxon>Apiales</taxon>
        <taxon>Apiaceae</taxon>
        <taxon>Apioideae</taxon>
        <taxon>Scandiceae</taxon>
        <taxon>Daucinae</taxon>
        <taxon>Daucus</taxon>
        <taxon>Daucus sect. Daucus</taxon>
    </lineage>
</organism>